<feature type="non-terminal residue" evidence="1">
    <location>
        <position position="149"/>
    </location>
</feature>
<evidence type="ECO:0000313" key="1">
    <source>
        <dbReference type="EMBL" id="CAI9605640.1"/>
    </source>
</evidence>
<keyword evidence="2" id="KW-1185">Reference proteome</keyword>
<sequence length="149" mass="15483">YCPGAPGVVSPPLVQSPPWPQLYKIFGLGALLAQIHELAPIYFKRRQFPGNYAPISPSTFTPEINEIYIYIHYNAGSIVPSISCDSGVPITSQSCDSCVPITSQSCNSGVPIPSISCGSGVPITSQSCNSGVPIPSISCGSGAPIPSQS</sequence>
<organism evidence="1 2">
    <name type="scientific">Staurois parvus</name>
    <dbReference type="NCBI Taxonomy" id="386267"/>
    <lineage>
        <taxon>Eukaryota</taxon>
        <taxon>Metazoa</taxon>
        <taxon>Chordata</taxon>
        <taxon>Craniata</taxon>
        <taxon>Vertebrata</taxon>
        <taxon>Euteleostomi</taxon>
        <taxon>Amphibia</taxon>
        <taxon>Batrachia</taxon>
        <taxon>Anura</taxon>
        <taxon>Neobatrachia</taxon>
        <taxon>Ranoidea</taxon>
        <taxon>Ranidae</taxon>
        <taxon>Staurois</taxon>
    </lineage>
</organism>
<feature type="non-terminal residue" evidence="1">
    <location>
        <position position="1"/>
    </location>
</feature>
<accession>A0ABN9GBW8</accession>
<dbReference type="Proteomes" id="UP001162483">
    <property type="component" value="Unassembled WGS sequence"/>
</dbReference>
<name>A0ABN9GBW8_9NEOB</name>
<comment type="caution">
    <text evidence="1">The sequence shown here is derived from an EMBL/GenBank/DDBJ whole genome shotgun (WGS) entry which is preliminary data.</text>
</comment>
<protein>
    <submittedName>
        <fullName evidence="1">Uncharacterized protein</fullName>
    </submittedName>
</protein>
<proteinExistence type="predicted"/>
<reference evidence="1" key="1">
    <citation type="submission" date="2023-05" db="EMBL/GenBank/DDBJ databases">
        <authorList>
            <person name="Stuckert A."/>
        </authorList>
    </citation>
    <scope>NUCLEOTIDE SEQUENCE</scope>
</reference>
<evidence type="ECO:0000313" key="2">
    <source>
        <dbReference type="Proteomes" id="UP001162483"/>
    </source>
</evidence>
<dbReference type="EMBL" id="CATNWA010018159">
    <property type="protein sequence ID" value="CAI9605640.1"/>
    <property type="molecule type" value="Genomic_DNA"/>
</dbReference>
<gene>
    <name evidence="1" type="ORF">SPARVUS_LOCUS13649285</name>
</gene>